<dbReference type="PANTHER" id="PTHR43381:SF5">
    <property type="entry name" value="TR-TYPE G DOMAIN-CONTAINING PROTEIN"/>
    <property type="match status" value="1"/>
</dbReference>
<dbReference type="Pfam" id="PF08364">
    <property type="entry name" value="IF2_assoc"/>
    <property type="match status" value="1"/>
</dbReference>
<keyword evidence="16" id="KW-1185">Reference proteome</keyword>
<feature type="compositionally biased region" description="Basic and acidic residues" evidence="13">
    <location>
        <begin position="203"/>
        <end position="220"/>
    </location>
</feature>
<dbReference type="CDD" id="cd03702">
    <property type="entry name" value="IF2_mtIF2_II"/>
    <property type="match status" value="1"/>
</dbReference>
<dbReference type="InterPro" id="IPR044145">
    <property type="entry name" value="IF2_II"/>
</dbReference>
<dbReference type="SUPFAM" id="SSF52156">
    <property type="entry name" value="Initiation factor IF2/eIF5b, domain 3"/>
    <property type="match status" value="1"/>
</dbReference>
<feature type="region of interest" description="G-domain" evidence="9">
    <location>
        <begin position="479"/>
        <end position="627"/>
    </location>
</feature>
<dbReference type="Pfam" id="PF03144">
    <property type="entry name" value="GTP_EFTU_D2"/>
    <property type="match status" value="1"/>
</dbReference>
<dbReference type="PROSITE" id="PS01176">
    <property type="entry name" value="IF2"/>
    <property type="match status" value="1"/>
</dbReference>
<dbReference type="InterPro" id="IPR000178">
    <property type="entry name" value="TF_IF2_bacterial-like"/>
</dbReference>
<dbReference type="FunFam" id="3.40.50.300:FF:000019">
    <property type="entry name" value="Translation initiation factor IF-2"/>
    <property type="match status" value="1"/>
</dbReference>
<keyword evidence="8 9" id="KW-0342">GTP-binding</keyword>
<dbReference type="GO" id="GO:0003924">
    <property type="term" value="F:GTPase activity"/>
    <property type="evidence" value="ECO:0007669"/>
    <property type="project" value="UniProtKB-UniRule"/>
</dbReference>
<feature type="compositionally biased region" description="Basic and acidic residues" evidence="13">
    <location>
        <begin position="324"/>
        <end position="334"/>
    </location>
</feature>
<dbReference type="Gene3D" id="2.40.30.10">
    <property type="entry name" value="Translation factors"/>
    <property type="match status" value="2"/>
</dbReference>
<evidence type="ECO:0000256" key="6">
    <source>
        <dbReference type="ARBA" id="ARBA00022741"/>
    </source>
</evidence>
<dbReference type="InterPro" id="IPR015760">
    <property type="entry name" value="TIF_IF2"/>
</dbReference>
<evidence type="ECO:0000256" key="12">
    <source>
        <dbReference type="SAM" id="Coils"/>
    </source>
</evidence>
<feature type="region of interest" description="Disordered" evidence="13">
    <location>
        <begin position="126"/>
        <end position="157"/>
    </location>
</feature>
<comment type="subcellular location">
    <subcellularLocation>
        <location evidence="1 9 11">Cytoplasm</location>
    </subcellularLocation>
</comment>
<dbReference type="Pfam" id="PF04760">
    <property type="entry name" value="IF2_N"/>
    <property type="match status" value="2"/>
</dbReference>
<dbReference type="Pfam" id="PF11987">
    <property type="entry name" value="IF-2"/>
    <property type="match status" value="1"/>
</dbReference>
<dbReference type="GO" id="GO:0005525">
    <property type="term" value="F:GTP binding"/>
    <property type="evidence" value="ECO:0007669"/>
    <property type="project" value="UniProtKB-KW"/>
</dbReference>
<comment type="similarity">
    <text evidence="2 9 10">Belongs to the TRAFAC class translation factor GTPase superfamily. Classic translation factor GTPase family. IF-2 subfamily.</text>
</comment>
<dbReference type="Pfam" id="PF22042">
    <property type="entry name" value="EF-G_D2"/>
    <property type="match status" value="1"/>
</dbReference>
<dbReference type="InterPro" id="IPR009000">
    <property type="entry name" value="Transl_B-barrel_sf"/>
</dbReference>
<dbReference type="GO" id="GO:0005829">
    <property type="term" value="C:cytosol"/>
    <property type="evidence" value="ECO:0007669"/>
    <property type="project" value="TreeGrafter"/>
</dbReference>
<dbReference type="InterPro" id="IPR053905">
    <property type="entry name" value="EF-G-like_DII"/>
</dbReference>
<dbReference type="Gene3D" id="3.30.56.50">
    <property type="entry name" value="Putative DNA-binding domain, N-terminal subdomain of bacterial translation initiation factor IF2"/>
    <property type="match status" value="1"/>
</dbReference>
<feature type="compositionally biased region" description="Basic and acidic residues" evidence="13">
    <location>
        <begin position="135"/>
        <end position="157"/>
    </location>
</feature>
<evidence type="ECO:0000256" key="1">
    <source>
        <dbReference type="ARBA" id="ARBA00004496"/>
    </source>
</evidence>
<dbReference type="InterPro" id="IPR027417">
    <property type="entry name" value="P-loop_NTPase"/>
</dbReference>
<dbReference type="InterPro" id="IPR000795">
    <property type="entry name" value="T_Tr_GTP-bd_dom"/>
</dbReference>
<dbReference type="SUPFAM" id="SSF46955">
    <property type="entry name" value="Putative DNA-binding domain"/>
    <property type="match status" value="1"/>
</dbReference>
<dbReference type="InterPro" id="IPR009061">
    <property type="entry name" value="DNA-bd_dom_put_sf"/>
</dbReference>
<evidence type="ECO:0000256" key="11">
    <source>
        <dbReference type="RuleBase" id="RU000645"/>
    </source>
</evidence>
<evidence type="ECO:0000256" key="13">
    <source>
        <dbReference type="SAM" id="MobiDB-lite"/>
    </source>
</evidence>
<dbReference type="Gene3D" id="3.40.50.10050">
    <property type="entry name" value="Translation initiation factor IF- 2, domain 3"/>
    <property type="match status" value="1"/>
</dbReference>
<evidence type="ECO:0000256" key="3">
    <source>
        <dbReference type="ARBA" id="ARBA00020675"/>
    </source>
</evidence>
<dbReference type="SUPFAM" id="SSF50447">
    <property type="entry name" value="Translation proteins"/>
    <property type="match status" value="2"/>
</dbReference>
<dbReference type="CDD" id="cd01887">
    <property type="entry name" value="IF2_eIF5B"/>
    <property type="match status" value="1"/>
</dbReference>
<feature type="compositionally biased region" description="Low complexity" evidence="13">
    <location>
        <begin position="309"/>
        <end position="323"/>
    </location>
</feature>
<protein>
    <recommendedName>
        <fullName evidence="3 9">Translation initiation factor IF-2</fullName>
    </recommendedName>
</protein>
<keyword evidence="7 9" id="KW-0648">Protein biosynthesis</keyword>
<feature type="binding site" evidence="9">
    <location>
        <begin position="485"/>
        <end position="492"/>
    </location>
    <ligand>
        <name>GTP</name>
        <dbReference type="ChEBI" id="CHEBI:37565"/>
    </ligand>
</feature>
<sequence length="976" mass="103476">MAVTTVAQFAAELNRPAGTLLEQLQAAGVPKASAADALTDSDKERLLEHLRQSHGTGADRKKITLVKKSTSEIKQADASGKARTIQVEVRKKRVFVKRDDAPAGEDLATQEAADLARREEEARAQAEALAQEQAELERQARERAEAEARAAAERKAAEERAAAERAAAEAAAKVAAEAAAKQAAEAAAAALNASAKAGAKSAAKAEAKPEAKVETKVEAKVEPKVEAPAPAPVEPPKPTVRVVKAADINAETAAKAAELDRRRKAAEAEAAAIRAMMNAPKKVMVAKKPEEPKPAEPAGIKGTLHKKPGATGAPAPAAPGAAKPGDKKSVKSEKLSSSWADDAAKKRGLKTRGDTASAGRGTPGWKSPRGGAGRRGDRGDSPSNFVAPTEPVIQEVHIPETITVADLAHKMSVKAAEVIKKMMQLGQMVTINQALDQETAMIVVEEMGHKAFAAKLDDPDAFLEDDATEKEFEALTRPPVVTVMGHVDHGKTSLLDKIRSARVASGEAGGITQHIGAYHVETPRGVITFLDTPGHEAFTAMRARGAKATDLVILVVAADDGVMPQTKEAIHHAKAAGVPLVVAINKIDKPGSNLDRVKQELVGEEVVPEEYGGDSPFVPVSAKTGEGIDSLLEQVLLQAEVLELKAPVESMAKGLVIEAKLDKGRGPVATVLVQSGTLKRGDVVLAGSTFGRVRAMLDEDGKATTEAGPSIPVEIQGLSDVPRAGDEFMVLGDERRAREIATFRAGKYRDVKLAKQQAAKLENMFEIMGKGDVQTLALIVKADVQGSQEALAASLLKLSTEEVRVQIVHAAVGGISETDINLAIASKAVVIGFNTRADAGARKLAEGNGVDLRYYNVIYDAVDDVKAAMSGMLAPEQREEILGTAEIRNVIVATKIGTIAGCMVTNGTVKRDARFRLLRDNVVIYTGELDSLKRFKDDVKEVKEGFECGVKLKNYTDIHEGDQLEFFEIKEVARTL</sequence>
<evidence type="ECO:0000256" key="9">
    <source>
        <dbReference type="HAMAP-Rule" id="MF_00100"/>
    </source>
</evidence>
<keyword evidence="6 9" id="KW-0547">Nucleotide-binding</keyword>
<name>A0A840S107_9BURK</name>
<comment type="caution">
    <text evidence="15">The sequence shown here is derived from an EMBL/GenBank/DDBJ whole genome shotgun (WGS) entry which is preliminary data.</text>
</comment>
<dbReference type="InterPro" id="IPR036925">
    <property type="entry name" value="TIF_IF2_dom3_sf"/>
</dbReference>
<evidence type="ECO:0000256" key="2">
    <source>
        <dbReference type="ARBA" id="ARBA00007733"/>
    </source>
</evidence>
<dbReference type="SUPFAM" id="SSF52540">
    <property type="entry name" value="P-loop containing nucleoside triphosphate hydrolases"/>
    <property type="match status" value="1"/>
</dbReference>
<evidence type="ECO:0000256" key="4">
    <source>
        <dbReference type="ARBA" id="ARBA00022490"/>
    </source>
</evidence>
<dbReference type="InterPro" id="IPR023115">
    <property type="entry name" value="TIF_IF2_dom3"/>
</dbReference>
<accession>A0A840S107</accession>
<gene>
    <name evidence="9" type="primary">infB</name>
    <name evidence="15" type="ORF">HNQ51_001248</name>
</gene>
<feature type="compositionally biased region" description="Low complexity" evidence="13">
    <location>
        <begin position="190"/>
        <end position="202"/>
    </location>
</feature>
<reference evidence="15 16" key="1">
    <citation type="submission" date="2020-08" db="EMBL/GenBank/DDBJ databases">
        <title>Genomic Encyclopedia of Type Strains, Phase IV (KMG-IV): sequencing the most valuable type-strain genomes for metagenomic binning, comparative biology and taxonomic classification.</title>
        <authorList>
            <person name="Goeker M."/>
        </authorList>
    </citation>
    <scope>NUCLEOTIDE SEQUENCE [LARGE SCALE GENOMIC DNA]</scope>
    <source>
        <strain evidence="15 16">DSM 23958</strain>
    </source>
</reference>
<feature type="domain" description="Tr-type G" evidence="14">
    <location>
        <begin position="476"/>
        <end position="645"/>
    </location>
</feature>
<dbReference type="RefSeq" id="WP_138857032.1">
    <property type="nucleotide sequence ID" value="NZ_CP040709.1"/>
</dbReference>
<dbReference type="HAMAP" id="MF_00100_B">
    <property type="entry name" value="IF_2_B"/>
    <property type="match status" value="1"/>
</dbReference>
<dbReference type="InterPro" id="IPR006847">
    <property type="entry name" value="IF2_N"/>
</dbReference>
<dbReference type="NCBIfam" id="TIGR00231">
    <property type="entry name" value="small_GTP"/>
    <property type="match status" value="1"/>
</dbReference>
<keyword evidence="5 9" id="KW-0396">Initiation factor</keyword>
<dbReference type="GO" id="GO:0003743">
    <property type="term" value="F:translation initiation factor activity"/>
    <property type="evidence" value="ECO:0007669"/>
    <property type="project" value="UniProtKB-UniRule"/>
</dbReference>
<feature type="binding site" evidence="9">
    <location>
        <begin position="531"/>
        <end position="535"/>
    </location>
    <ligand>
        <name>GTP</name>
        <dbReference type="ChEBI" id="CHEBI:37565"/>
    </ligand>
</feature>
<dbReference type="NCBIfam" id="TIGR00487">
    <property type="entry name" value="IF-2"/>
    <property type="match status" value="1"/>
</dbReference>
<dbReference type="InterPro" id="IPR004161">
    <property type="entry name" value="EFTu-like_2"/>
</dbReference>
<comment type="function">
    <text evidence="9 10">One of the essential components for the initiation of protein synthesis. Protects formylmethionyl-tRNA from spontaneous hydrolysis and promotes its binding to the 30S ribosomal subunits. Also involved in the hydrolysis of GTP during the formation of the 70S ribosomal complex.</text>
</comment>
<dbReference type="Pfam" id="PF00009">
    <property type="entry name" value="GTP_EFTU"/>
    <property type="match status" value="1"/>
</dbReference>
<evidence type="ECO:0000313" key="16">
    <source>
        <dbReference type="Proteomes" id="UP000554837"/>
    </source>
</evidence>
<dbReference type="InterPro" id="IPR013575">
    <property type="entry name" value="IF2_assoc_dom_bac"/>
</dbReference>
<evidence type="ECO:0000256" key="10">
    <source>
        <dbReference type="RuleBase" id="RU000644"/>
    </source>
</evidence>
<dbReference type="FunFam" id="2.40.30.10:FF:000007">
    <property type="entry name" value="Translation initiation factor IF-2"/>
    <property type="match status" value="1"/>
</dbReference>
<dbReference type="Proteomes" id="UP000554837">
    <property type="component" value="Unassembled WGS sequence"/>
</dbReference>
<evidence type="ECO:0000256" key="7">
    <source>
        <dbReference type="ARBA" id="ARBA00022917"/>
    </source>
</evidence>
<proteinExistence type="inferred from homology"/>
<dbReference type="FunFam" id="3.40.50.10050:FF:000001">
    <property type="entry name" value="Translation initiation factor IF-2"/>
    <property type="match status" value="1"/>
</dbReference>
<feature type="coiled-coil region" evidence="12">
    <location>
        <begin position="249"/>
        <end position="276"/>
    </location>
</feature>
<keyword evidence="4 9" id="KW-0963">Cytoplasm</keyword>
<dbReference type="EMBL" id="JACHHO010000001">
    <property type="protein sequence ID" value="MBB5203955.1"/>
    <property type="molecule type" value="Genomic_DNA"/>
</dbReference>
<dbReference type="OrthoDB" id="9811804at2"/>
<dbReference type="FunFam" id="2.40.30.10:FF:000008">
    <property type="entry name" value="Translation initiation factor IF-2"/>
    <property type="match status" value="1"/>
</dbReference>
<dbReference type="InterPro" id="IPR005225">
    <property type="entry name" value="Small_GTP-bd"/>
</dbReference>
<feature type="region of interest" description="Disordered" evidence="13">
    <location>
        <begin position="282"/>
        <end position="389"/>
    </location>
</feature>
<dbReference type="AlphaFoldDB" id="A0A840S107"/>
<evidence type="ECO:0000256" key="5">
    <source>
        <dbReference type="ARBA" id="ARBA00022540"/>
    </source>
</evidence>
<keyword evidence="12" id="KW-0175">Coiled coil</keyword>
<feature type="binding site" evidence="9">
    <location>
        <begin position="585"/>
        <end position="588"/>
    </location>
    <ligand>
        <name>GTP</name>
        <dbReference type="ChEBI" id="CHEBI:37565"/>
    </ligand>
</feature>
<evidence type="ECO:0000313" key="15">
    <source>
        <dbReference type="EMBL" id="MBB5203955.1"/>
    </source>
</evidence>
<feature type="region of interest" description="Disordered" evidence="13">
    <location>
        <begin position="190"/>
        <end position="220"/>
    </location>
</feature>
<dbReference type="CDD" id="cd03692">
    <property type="entry name" value="mtIF2_IVc"/>
    <property type="match status" value="1"/>
</dbReference>
<dbReference type="PANTHER" id="PTHR43381">
    <property type="entry name" value="TRANSLATION INITIATION FACTOR IF-2-RELATED"/>
    <property type="match status" value="1"/>
</dbReference>
<dbReference type="Gene3D" id="3.40.50.300">
    <property type="entry name" value="P-loop containing nucleotide triphosphate hydrolases"/>
    <property type="match status" value="1"/>
</dbReference>
<evidence type="ECO:0000259" key="14">
    <source>
        <dbReference type="PROSITE" id="PS51722"/>
    </source>
</evidence>
<evidence type="ECO:0000256" key="8">
    <source>
        <dbReference type="ARBA" id="ARBA00023134"/>
    </source>
</evidence>
<dbReference type="PROSITE" id="PS51722">
    <property type="entry name" value="G_TR_2"/>
    <property type="match status" value="1"/>
</dbReference>
<organism evidence="15 16">
    <name type="scientific">Inhella inkyongensis</name>
    <dbReference type="NCBI Taxonomy" id="392593"/>
    <lineage>
        <taxon>Bacteria</taxon>
        <taxon>Pseudomonadati</taxon>
        <taxon>Pseudomonadota</taxon>
        <taxon>Betaproteobacteria</taxon>
        <taxon>Burkholderiales</taxon>
        <taxon>Sphaerotilaceae</taxon>
        <taxon>Inhella</taxon>
    </lineage>
</organism>